<feature type="domain" description="HRDC" evidence="1">
    <location>
        <begin position="252"/>
        <end position="332"/>
    </location>
</feature>
<evidence type="ECO:0000313" key="2">
    <source>
        <dbReference type="EMBL" id="MYD89519.1"/>
    </source>
</evidence>
<dbReference type="SUPFAM" id="SSF53098">
    <property type="entry name" value="Ribonuclease H-like"/>
    <property type="match status" value="1"/>
</dbReference>
<dbReference type="InterPro" id="IPR044876">
    <property type="entry name" value="HRDC_dom_sf"/>
</dbReference>
<dbReference type="InterPro" id="IPR002121">
    <property type="entry name" value="HRDC_dom"/>
</dbReference>
<dbReference type="EMBL" id="VXPY01000026">
    <property type="protein sequence ID" value="MYD89519.1"/>
    <property type="molecule type" value="Genomic_DNA"/>
</dbReference>
<dbReference type="SUPFAM" id="SSF47819">
    <property type="entry name" value="HRDC-like"/>
    <property type="match status" value="2"/>
</dbReference>
<comment type="caution">
    <text evidence="2">The sequence shown here is derived from an EMBL/GenBank/DDBJ whole genome shotgun (WGS) entry which is preliminary data.</text>
</comment>
<dbReference type="InterPro" id="IPR010997">
    <property type="entry name" value="HRDC-like_sf"/>
</dbReference>
<dbReference type="Pfam" id="PF01612">
    <property type="entry name" value="DNA_pol_A_exo1"/>
    <property type="match status" value="1"/>
</dbReference>
<feature type="domain" description="HRDC" evidence="1">
    <location>
        <begin position="344"/>
        <end position="422"/>
    </location>
</feature>
<dbReference type="GO" id="GO:0003676">
    <property type="term" value="F:nucleic acid binding"/>
    <property type="evidence" value="ECO:0007669"/>
    <property type="project" value="InterPro"/>
</dbReference>
<dbReference type="CDD" id="cd06142">
    <property type="entry name" value="RNaseD_exo"/>
    <property type="match status" value="1"/>
</dbReference>
<dbReference type="PANTHER" id="PTHR47649:SF1">
    <property type="entry name" value="RIBONUCLEASE D"/>
    <property type="match status" value="1"/>
</dbReference>
<dbReference type="InterPro" id="IPR036397">
    <property type="entry name" value="RNaseH_sf"/>
</dbReference>
<dbReference type="Gene3D" id="1.10.150.80">
    <property type="entry name" value="HRDC domain"/>
    <property type="match status" value="2"/>
</dbReference>
<dbReference type="InterPro" id="IPR051086">
    <property type="entry name" value="RNase_D-like"/>
</dbReference>
<dbReference type="Gene3D" id="3.30.420.10">
    <property type="entry name" value="Ribonuclease H-like superfamily/Ribonuclease H"/>
    <property type="match status" value="1"/>
</dbReference>
<dbReference type="InterPro" id="IPR002562">
    <property type="entry name" value="3'-5'_exonuclease_dom"/>
</dbReference>
<dbReference type="SMART" id="SM00474">
    <property type="entry name" value="35EXOc"/>
    <property type="match status" value="1"/>
</dbReference>
<dbReference type="SMART" id="SM00341">
    <property type="entry name" value="HRDC"/>
    <property type="match status" value="2"/>
</dbReference>
<dbReference type="Pfam" id="PF00570">
    <property type="entry name" value="HRDC"/>
    <property type="match status" value="2"/>
</dbReference>
<protein>
    <recommendedName>
        <fullName evidence="1">HRDC domain-containing protein</fullName>
    </recommendedName>
</protein>
<dbReference type="GO" id="GO:0008408">
    <property type="term" value="F:3'-5' exonuclease activity"/>
    <property type="evidence" value="ECO:0007669"/>
    <property type="project" value="InterPro"/>
</dbReference>
<dbReference type="AlphaFoldDB" id="A0A6B1DP67"/>
<proteinExistence type="predicted"/>
<dbReference type="InterPro" id="IPR012337">
    <property type="entry name" value="RNaseH-like_sf"/>
</dbReference>
<organism evidence="2">
    <name type="scientific">Caldilineaceae bacterium SB0662_bin_9</name>
    <dbReference type="NCBI Taxonomy" id="2605258"/>
    <lineage>
        <taxon>Bacteria</taxon>
        <taxon>Bacillati</taxon>
        <taxon>Chloroflexota</taxon>
        <taxon>Caldilineae</taxon>
        <taxon>Caldilineales</taxon>
        <taxon>Caldilineaceae</taxon>
    </lineage>
</organism>
<dbReference type="GO" id="GO:0000166">
    <property type="term" value="F:nucleotide binding"/>
    <property type="evidence" value="ECO:0007669"/>
    <property type="project" value="InterPro"/>
</dbReference>
<reference evidence="2" key="1">
    <citation type="submission" date="2019-09" db="EMBL/GenBank/DDBJ databases">
        <title>Characterisation of the sponge microbiome using genome-centric metagenomics.</title>
        <authorList>
            <person name="Engelberts J.P."/>
            <person name="Robbins S.J."/>
            <person name="De Goeij J.M."/>
            <person name="Aranda M."/>
            <person name="Bell S.C."/>
            <person name="Webster N.S."/>
        </authorList>
    </citation>
    <scope>NUCLEOTIDE SEQUENCE</scope>
    <source>
        <strain evidence="2">SB0662_bin_9</strain>
    </source>
</reference>
<name>A0A6B1DP67_9CHLR</name>
<dbReference type="PROSITE" id="PS50967">
    <property type="entry name" value="HRDC"/>
    <property type="match status" value="2"/>
</dbReference>
<gene>
    <name evidence="2" type="ORF">F4Y08_04140</name>
</gene>
<accession>A0A6B1DP67</accession>
<dbReference type="PANTHER" id="PTHR47649">
    <property type="entry name" value="RIBONUCLEASE D"/>
    <property type="match status" value="1"/>
</dbReference>
<evidence type="ECO:0000259" key="1">
    <source>
        <dbReference type="PROSITE" id="PS50967"/>
    </source>
</evidence>
<dbReference type="GO" id="GO:0006139">
    <property type="term" value="P:nucleobase-containing compound metabolic process"/>
    <property type="evidence" value="ECO:0007669"/>
    <property type="project" value="InterPro"/>
</dbReference>
<sequence>MEGSHCVASPLSATAFMSDIQVNLATRNGRMHTLGCVLVDSELDLQRFERALSTHTLVALDTESNSAHSYASRICLMQFAMVRRCWDGRDSELELWLLDPDRVDVRSLVPLFADPNRRFVMHGAQSELGYLHKEFRIRVANLFDTQIAARLAGWTSTSIGSILEDEFQVHQSKRVRMSDWGKRPFTASQLTYACGDVAYLVPLYRKLFRCLSDCDQLAEGLAHMEEVASADYSRVGSRDKTFWDHQTTKQVSLKHMGVYKSLWEWREEVAQAWDRPRSRVVTDKVLLSLAHDQPTTRRLLEQCKCLDRRQVRLLGDDILSCIQQGQSQRVAVRPFKPSTTSITDRRELGLFNALRKWRLGKSNERGIDPDIVLSKHSLKAIAAEAPMSVAALAGYHILPDWKLEQYGQEVVEIVQGFSQVSG</sequence>